<dbReference type="Proteomes" id="UP000267535">
    <property type="component" value="Unassembled WGS sequence"/>
</dbReference>
<evidence type="ECO:0000313" key="2">
    <source>
        <dbReference type="Proteomes" id="UP000267535"/>
    </source>
</evidence>
<protein>
    <submittedName>
        <fullName evidence="1">Peptidase M4</fullName>
    </submittedName>
</protein>
<dbReference type="EMBL" id="RQXV01000004">
    <property type="protein sequence ID" value="RRC99576.1"/>
    <property type="molecule type" value="Genomic_DNA"/>
</dbReference>
<dbReference type="Gene3D" id="3.10.450.40">
    <property type="match status" value="1"/>
</dbReference>
<keyword evidence="2" id="KW-1185">Reference proteome</keyword>
<sequence length="97" mass="11153">MIFFILLSNQSVWADPQDEIDPDQAAEWVASGFIISLDKLFEMHEFLNTSRLLDLELEQEPGEPIIYEIEVLLKNGYVGEYEIDAKTGVLLQESFNE</sequence>
<comment type="caution">
    <text evidence="1">The sequence shown here is derived from an EMBL/GenBank/DDBJ whole genome shotgun (WGS) entry which is preliminary data.</text>
</comment>
<evidence type="ECO:0000313" key="1">
    <source>
        <dbReference type="EMBL" id="RRC99576.1"/>
    </source>
</evidence>
<dbReference type="RefSeq" id="WP_124925766.1">
    <property type="nucleotide sequence ID" value="NZ_BMOH01000006.1"/>
</dbReference>
<gene>
    <name evidence="1" type="ORF">EHS89_08715</name>
</gene>
<dbReference type="AlphaFoldDB" id="A0A3P1SQX3"/>
<name>A0A3P1SQX3_9GAMM</name>
<reference evidence="1 2" key="1">
    <citation type="submission" date="2018-11" db="EMBL/GenBank/DDBJ databases">
        <title>The draft genome sequence of Amphritea balenae JAMM 1525T.</title>
        <authorList>
            <person name="Fang Z."/>
            <person name="Zhang Y."/>
            <person name="Han X."/>
        </authorList>
    </citation>
    <scope>NUCLEOTIDE SEQUENCE [LARGE SCALE GENOMIC DNA]</scope>
    <source>
        <strain evidence="1 2">JAMM 1525</strain>
    </source>
</reference>
<dbReference type="OrthoDB" id="6975080at2"/>
<organism evidence="1 2">
    <name type="scientific">Amphritea balenae</name>
    <dbReference type="NCBI Taxonomy" id="452629"/>
    <lineage>
        <taxon>Bacteria</taxon>
        <taxon>Pseudomonadati</taxon>
        <taxon>Pseudomonadota</taxon>
        <taxon>Gammaproteobacteria</taxon>
        <taxon>Oceanospirillales</taxon>
        <taxon>Oceanospirillaceae</taxon>
        <taxon>Amphritea</taxon>
    </lineage>
</organism>
<accession>A0A3P1SQX3</accession>
<proteinExistence type="predicted"/>